<evidence type="ECO:0000313" key="4">
    <source>
        <dbReference type="Proteomes" id="UP000887540"/>
    </source>
</evidence>
<dbReference type="PANTHER" id="PTHR47327">
    <property type="entry name" value="FI18240P1-RELATED"/>
    <property type="match status" value="1"/>
</dbReference>
<keyword evidence="2" id="KW-0732">Signal</keyword>
<feature type="domain" description="Apple" evidence="3">
    <location>
        <begin position="554"/>
        <end position="643"/>
    </location>
</feature>
<dbReference type="GO" id="GO:0009653">
    <property type="term" value="P:anatomical structure morphogenesis"/>
    <property type="evidence" value="ECO:0007669"/>
    <property type="project" value="TreeGrafter"/>
</dbReference>
<evidence type="ECO:0000256" key="2">
    <source>
        <dbReference type="SAM" id="SignalP"/>
    </source>
</evidence>
<feature type="region of interest" description="Disordered" evidence="1">
    <location>
        <begin position="167"/>
        <end position="201"/>
    </location>
</feature>
<proteinExistence type="predicted"/>
<evidence type="ECO:0000313" key="5">
    <source>
        <dbReference type="WBParaSite" id="ACRNAN_Path_1394.g5455.t1"/>
    </source>
</evidence>
<dbReference type="WBParaSite" id="ACRNAN_Path_1394.g5455.t1">
    <property type="protein sequence ID" value="ACRNAN_Path_1394.g5455.t1"/>
    <property type="gene ID" value="ACRNAN_Path_1394.g5455"/>
</dbReference>
<dbReference type="Gene3D" id="3.50.4.10">
    <property type="entry name" value="Hepatocyte Growth Factor"/>
    <property type="match status" value="1"/>
</dbReference>
<dbReference type="AlphaFoldDB" id="A0A914BZU3"/>
<dbReference type="Proteomes" id="UP000887540">
    <property type="component" value="Unplaced"/>
</dbReference>
<dbReference type="InterPro" id="IPR052774">
    <property type="entry name" value="Celegans_DevNeuronal_Protein"/>
</dbReference>
<evidence type="ECO:0000259" key="3">
    <source>
        <dbReference type="PROSITE" id="PS50948"/>
    </source>
</evidence>
<organism evidence="4 5">
    <name type="scientific">Acrobeloides nanus</name>
    <dbReference type="NCBI Taxonomy" id="290746"/>
    <lineage>
        <taxon>Eukaryota</taxon>
        <taxon>Metazoa</taxon>
        <taxon>Ecdysozoa</taxon>
        <taxon>Nematoda</taxon>
        <taxon>Chromadorea</taxon>
        <taxon>Rhabditida</taxon>
        <taxon>Tylenchina</taxon>
        <taxon>Cephalobomorpha</taxon>
        <taxon>Cephaloboidea</taxon>
        <taxon>Cephalobidae</taxon>
        <taxon>Acrobeloides</taxon>
    </lineage>
</organism>
<dbReference type="PROSITE" id="PS50948">
    <property type="entry name" value="PAN"/>
    <property type="match status" value="3"/>
</dbReference>
<dbReference type="InterPro" id="IPR003609">
    <property type="entry name" value="Pan_app"/>
</dbReference>
<keyword evidence="4" id="KW-1185">Reference proteome</keyword>
<protein>
    <submittedName>
        <fullName evidence="5">Apple domain-containing protein</fullName>
    </submittedName>
</protein>
<dbReference type="SMART" id="SM00473">
    <property type="entry name" value="PAN_AP"/>
    <property type="match status" value="3"/>
</dbReference>
<dbReference type="SUPFAM" id="SSF57414">
    <property type="entry name" value="Hairpin loop containing domain-like"/>
    <property type="match status" value="3"/>
</dbReference>
<reference evidence="5" key="1">
    <citation type="submission" date="2022-11" db="UniProtKB">
        <authorList>
            <consortium name="WormBaseParasite"/>
        </authorList>
    </citation>
    <scope>IDENTIFICATION</scope>
</reference>
<feature type="compositionally biased region" description="Basic and acidic residues" evidence="1">
    <location>
        <begin position="191"/>
        <end position="200"/>
    </location>
</feature>
<feature type="domain" description="Apple" evidence="3">
    <location>
        <begin position="654"/>
        <end position="739"/>
    </location>
</feature>
<feature type="chain" id="PRO_5037480302" evidence="2">
    <location>
        <begin position="24"/>
        <end position="775"/>
    </location>
</feature>
<feature type="signal peptide" evidence="2">
    <location>
        <begin position="1"/>
        <end position="23"/>
    </location>
</feature>
<evidence type="ECO:0000256" key="1">
    <source>
        <dbReference type="SAM" id="MobiDB-lite"/>
    </source>
</evidence>
<sequence length="775" mass="89243">MFIYLWKFAIFIWLGILIWRVDAFDEDALKPCFERYDNAKITDAQPFHSEWRMKNEEHCLKFCAKTTSRCKSIVYDRYSHVCHYFMISGVESEKIIKSSRMTYFELVDPHCAVEKMLPVFDHEDFEVPEEQSIPSPPIEIGSPSELQTLNPSEEPITEPITLVTEAPSEHPVTEPSTTLGPDETVYYPDQAEQKPSESEAKPLTYEDYQDLLNSLPDYDHGMGKQSTTPKTEEQQEVLIEPIQEEVPSTMRPRELIKELEPIQEEVPTVVRHRGLIKEIEPEVEGPILVDENENPIDIPKEEDDGFEKNLKVKHKSFQDFKPVITHLTSELEGAAILPAMNVFKASQLQQKPSPSDSTEDKLEKILKNEVEIRRRPVSKSSPPKEQISSKDEAYLALIRRLVEKLDQLPEKEPERVQVQQPVSASRPRIETRRKPIPKSVPSLEKIEAREEIEPIVEKSREERPDPVLVRPNSMNERLVMPIRSREIQKPRSAIKLPRPKAIALVDDEREVEPIIPIPLRMMENSKLKMKIEKTQDVELITESGMADTFGDEECPRDSNHVWVAVENSKISETASQALQKTAHTASDCMEICNNLMVDSGTRCNSFTFNEVDKICKFYSDVENISVASTIKNDFKTRAFRRLCYPANLSPFYQCSEFLSFREFSMNTNPREEFEGLPSNITGFSACVELCVLSPDFKCLSGSFDFVNQKCRIYDQNSISDPDSFKQHSEENMLYFENGCQNQEISQIEPENASVQRVQQRLKPVKIDFKRRVKRV</sequence>
<name>A0A914BZU3_9BILA</name>
<accession>A0A914BZU3</accession>
<dbReference type="PANTHER" id="PTHR47327:SF1">
    <property type="entry name" value="RE15579P"/>
    <property type="match status" value="1"/>
</dbReference>
<dbReference type="Pfam" id="PF00024">
    <property type="entry name" value="PAN_1"/>
    <property type="match status" value="3"/>
</dbReference>
<feature type="domain" description="Apple" evidence="3">
    <location>
        <begin position="32"/>
        <end position="111"/>
    </location>
</feature>